<dbReference type="EMBL" id="PP965495">
    <property type="protein sequence ID" value="XCO00063.1"/>
    <property type="molecule type" value="Genomic_DNA"/>
</dbReference>
<evidence type="ECO:0008006" key="2">
    <source>
        <dbReference type="Google" id="ProtNLM"/>
    </source>
</evidence>
<name>A0AAU8MHB0_9CAUD</name>
<accession>A0AAU8MHB0</accession>
<reference evidence="1" key="1">
    <citation type="submission" date="2024-06" db="EMBL/GenBank/DDBJ databases">
        <title>Intestivirid acquisition increases across infancy in a wild primate population.</title>
        <authorList>
            <person name="Schneider-Creas I.A."/>
            <person name="Moya I.L."/>
            <person name="Chiou K.L."/>
            <person name="Baniel A."/>
            <person name="Azanaw Haile A."/>
            <person name="Kebede F."/>
            <person name="Abebe B."/>
            <person name="Snyder-Mackler N."/>
            <person name="Varsani A."/>
        </authorList>
    </citation>
    <scope>NUCLEOTIDE SEQUENCE</scope>
    <source>
        <strain evidence="1">Int_RNL_2018_1252_VOL</strain>
    </source>
</reference>
<evidence type="ECO:0000313" key="1">
    <source>
        <dbReference type="EMBL" id="XCO00063.1"/>
    </source>
</evidence>
<organism evidence="1">
    <name type="scientific">Geladintestivirus 5</name>
    <dbReference type="NCBI Taxonomy" id="3233137"/>
    <lineage>
        <taxon>Viruses</taxon>
        <taxon>Duplodnaviria</taxon>
        <taxon>Heunggongvirae</taxon>
        <taxon>Uroviricota</taxon>
        <taxon>Caudoviricetes</taxon>
        <taxon>Crassvirales</taxon>
    </lineage>
</organism>
<proteinExistence type="predicted"/>
<sequence length="263" mass="29653">METKYPNTLISSREDKQLAYASDIYSKYFNKSIEDKIKNLNDDNSTIQSKIVNNSKNIATNAISITNLQITTQHITDTLSTEYYSKSDVNSKLGAISQNTWCTSELIDCSDDNHRAYVFHIRIPVKNITVHYITSATVKLRTNMTNVLGATKLYIKDTVGTELGHSINDIDQSKHGGEYVTWYFNPIILPTEGNLILETHFTATPAEICQLGVHVNGNKSEYGIEIQEDTTQEFHSNWTLALGFNVTPLVQLDLYNKFISLNS</sequence>
<protein>
    <recommendedName>
        <fullName evidence="2">Capsid protein</fullName>
    </recommendedName>
</protein>